<dbReference type="EMBL" id="JAWQEG010008125">
    <property type="protein sequence ID" value="KAK3850933.1"/>
    <property type="molecule type" value="Genomic_DNA"/>
</dbReference>
<gene>
    <name evidence="2" type="ORF">Pcinc_042384</name>
</gene>
<feature type="region of interest" description="Disordered" evidence="1">
    <location>
        <begin position="88"/>
        <end position="111"/>
    </location>
</feature>
<keyword evidence="3" id="KW-1185">Reference proteome</keyword>
<proteinExistence type="predicted"/>
<comment type="caution">
    <text evidence="2">The sequence shown here is derived from an EMBL/GenBank/DDBJ whole genome shotgun (WGS) entry which is preliminary data.</text>
</comment>
<protein>
    <submittedName>
        <fullName evidence="2">Uncharacterized protein</fullName>
    </submittedName>
</protein>
<evidence type="ECO:0000313" key="2">
    <source>
        <dbReference type="EMBL" id="KAK3850933.1"/>
    </source>
</evidence>
<feature type="compositionally biased region" description="Basic and acidic residues" evidence="1">
    <location>
        <begin position="102"/>
        <end position="111"/>
    </location>
</feature>
<organism evidence="2 3">
    <name type="scientific">Petrolisthes cinctipes</name>
    <name type="common">Flat porcelain crab</name>
    <dbReference type="NCBI Taxonomy" id="88211"/>
    <lineage>
        <taxon>Eukaryota</taxon>
        <taxon>Metazoa</taxon>
        <taxon>Ecdysozoa</taxon>
        <taxon>Arthropoda</taxon>
        <taxon>Crustacea</taxon>
        <taxon>Multicrustacea</taxon>
        <taxon>Malacostraca</taxon>
        <taxon>Eumalacostraca</taxon>
        <taxon>Eucarida</taxon>
        <taxon>Decapoda</taxon>
        <taxon>Pleocyemata</taxon>
        <taxon>Anomura</taxon>
        <taxon>Galatheoidea</taxon>
        <taxon>Porcellanidae</taxon>
        <taxon>Petrolisthes</taxon>
    </lineage>
</organism>
<reference evidence="2" key="1">
    <citation type="submission" date="2023-10" db="EMBL/GenBank/DDBJ databases">
        <title>Genome assemblies of two species of porcelain crab, Petrolisthes cinctipes and Petrolisthes manimaculis (Anomura: Porcellanidae).</title>
        <authorList>
            <person name="Angst P."/>
        </authorList>
    </citation>
    <scope>NUCLEOTIDE SEQUENCE</scope>
    <source>
        <strain evidence="2">PB745_01</strain>
        <tissue evidence="2">Gill</tissue>
    </source>
</reference>
<sequence length="126" mass="13386">MGVGGVVTAWSGDSVEWDNVEWGSGDSVEWDNVEWGSGDSVEWESVEWGQRGVGTGREGLGLVKGRAGQGNKCINTMETVIMFAGTLSSVPHHGPTNSSTHDPTDSPSSRHEFNVVPGFHCILAEA</sequence>
<accession>A0AAE1EH25</accession>
<evidence type="ECO:0000313" key="3">
    <source>
        <dbReference type="Proteomes" id="UP001286313"/>
    </source>
</evidence>
<evidence type="ECO:0000256" key="1">
    <source>
        <dbReference type="SAM" id="MobiDB-lite"/>
    </source>
</evidence>
<dbReference type="AlphaFoldDB" id="A0AAE1EH25"/>
<dbReference type="Proteomes" id="UP001286313">
    <property type="component" value="Unassembled WGS sequence"/>
</dbReference>
<name>A0AAE1EH25_PETCI</name>